<proteinExistence type="predicted"/>
<dbReference type="InterPro" id="IPR050452">
    <property type="entry name" value="Metacaspase"/>
</dbReference>
<dbReference type="GO" id="GO:0004197">
    <property type="term" value="F:cysteine-type endopeptidase activity"/>
    <property type="evidence" value="ECO:0007669"/>
    <property type="project" value="InterPro"/>
</dbReference>
<reference evidence="2" key="1">
    <citation type="journal article" date="2020" name="Nature">
        <title>Giant virus diversity and host interactions through global metagenomics.</title>
        <authorList>
            <person name="Schulz F."/>
            <person name="Roux S."/>
            <person name="Paez-Espino D."/>
            <person name="Jungbluth S."/>
            <person name="Walsh D.A."/>
            <person name="Denef V.J."/>
            <person name="McMahon K.D."/>
            <person name="Konstantinidis K.T."/>
            <person name="Eloe-Fadrosh E.A."/>
            <person name="Kyrpides N.C."/>
            <person name="Woyke T."/>
        </authorList>
    </citation>
    <scope>NUCLEOTIDE SEQUENCE</scope>
    <source>
        <strain evidence="2">GVMAG-S-1035085-51</strain>
    </source>
</reference>
<sequence length="263" mass="29634">MKRLFEKKLFSNKLFGKKKALLFGLNYTASEVGRLRGCVNDIKDMSVFLRGKGFEVEMYHDEDLDLVYGTTYDGIVRGIQRLAIASWKESLDAVVIHYSGHGYYIRDTSGDESDGYDECLCPTDMDSNGVITDDYLHELINSFNPKTRITVILDCCHSGSALDLPYCYKTSYDVVIEDKKCNVNVTMISGCRDNQTSADANFGTIYDKFSGALTKNLLDILKVQPNILPINLLDILHSTLKIQGFNQLPMISSSKRINDIKLF</sequence>
<dbReference type="SUPFAM" id="SSF52129">
    <property type="entry name" value="Caspase-like"/>
    <property type="match status" value="1"/>
</dbReference>
<organism evidence="2">
    <name type="scientific">viral metagenome</name>
    <dbReference type="NCBI Taxonomy" id="1070528"/>
    <lineage>
        <taxon>unclassified sequences</taxon>
        <taxon>metagenomes</taxon>
        <taxon>organismal metagenomes</taxon>
    </lineage>
</organism>
<dbReference type="InterPro" id="IPR029030">
    <property type="entry name" value="Caspase-like_dom_sf"/>
</dbReference>
<protein>
    <recommendedName>
        <fullName evidence="1">Peptidase C14 caspase domain-containing protein</fullName>
    </recommendedName>
</protein>
<dbReference type="GO" id="GO:0006508">
    <property type="term" value="P:proteolysis"/>
    <property type="evidence" value="ECO:0007669"/>
    <property type="project" value="InterPro"/>
</dbReference>
<evidence type="ECO:0000313" key="2">
    <source>
        <dbReference type="EMBL" id="QHU36023.1"/>
    </source>
</evidence>
<feature type="domain" description="Peptidase C14 caspase" evidence="1">
    <location>
        <begin position="17"/>
        <end position="255"/>
    </location>
</feature>
<dbReference type="EMBL" id="MN740622">
    <property type="protein sequence ID" value="QHU36023.1"/>
    <property type="molecule type" value="Genomic_DNA"/>
</dbReference>
<dbReference type="PANTHER" id="PTHR48104">
    <property type="entry name" value="METACASPASE-4"/>
    <property type="match status" value="1"/>
</dbReference>
<evidence type="ECO:0000259" key="1">
    <source>
        <dbReference type="Pfam" id="PF00656"/>
    </source>
</evidence>
<dbReference type="Pfam" id="PF00656">
    <property type="entry name" value="Peptidase_C14"/>
    <property type="match status" value="1"/>
</dbReference>
<dbReference type="PANTHER" id="PTHR48104:SF30">
    <property type="entry name" value="METACASPASE-1"/>
    <property type="match status" value="1"/>
</dbReference>
<dbReference type="InterPro" id="IPR011600">
    <property type="entry name" value="Pept_C14_caspase"/>
</dbReference>
<dbReference type="GO" id="GO:0005737">
    <property type="term" value="C:cytoplasm"/>
    <property type="evidence" value="ECO:0007669"/>
    <property type="project" value="TreeGrafter"/>
</dbReference>
<name>A0A6C0M0H5_9ZZZZ</name>
<accession>A0A6C0M0H5</accession>
<dbReference type="AlphaFoldDB" id="A0A6C0M0H5"/>
<dbReference type="Gene3D" id="3.40.50.12660">
    <property type="match status" value="1"/>
</dbReference>